<keyword evidence="5" id="KW-0378">Hydrolase</keyword>
<sequence length="311" mass="34869">MACGPGGLQGHLASPFSSAGLENQPYIEGSWFRGCGQTNMSCKMVHGKLVEVGKWPWQVNILFLGMYICSGSLIHRQWVLTAAHCLQRSKDPQMYSVMVGVHHLPENGTQLPLTRIVIHEDFRNLMSQDIALLQLRDPVSWSPLVQPVCLPTIKLKPPVGTMCWVIGWGLTKKQVTPKTPYSLQEVAARIINNDICNKRYRFLLKNQKLIGNDMLCASSEWGLDTCKANSGSSLVCQVNKTWIQMGVVSWGFGCGRRQYPTIYTSTSYFTQWIKTRVADVRFISRADPAFLSPVFLTAYILLVSLGSLWLL</sequence>
<organism evidence="4 5">
    <name type="scientific">Galeopterus variegatus</name>
    <name type="common">Malayan flying lemur</name>
    <name type="synonym">Cynocephalus variegatus</name>
    <dbReference type="NCBI Taxonomy" id="482537"/>
    <lineage>
        <taxon>Eukaryota</taxon>
        <taxon>Metazoa</taxon>
        <taxon>Chordata</taxon>
        <taxon>Craniata</taxon>
        <taxon>Vertebrata</taxon>
        <taxon>Euteleostomi</taxon>
        <taxon>Mammalia</taxon>
        <taxon>Eutheria</taxon>
        <taxon>Euarchontoglires</taxon>
        <taxon>Dermoptera</taxon>
        <taxon>Cynocephalidae</taxon>
        <taxon>Galeopterus</taxon>
    </lineage>
</organism>
<keyword evidence="2" id="KW-0472">Membrane</keyword>
<dbReference type="PRINTS" id="PR00722">
    <property type="entry name" value="CHYMOTRYPSIN"/>
</dbReference>
<dbReference type="PANTHER" id="PTHR24253">
    <property type="entry name" value="TRANSMEMBRANE PROTEASE SERINE"/>
    <property type="match status" value="1"/>
</dbReference>
<evidence type="ECO:0000256" key="1">
    <source>
        <dbReference type="ARBA" id="ARBA00023157"/>
    </source>
</evidence>
<keyword evidence="2" id="KW-0812">Transmembrane</keyword>
<evidence type="ECO:0000256" key="2">
    <source>
        <dbReference type="SAM" id="Phobius"/>
    </source>
</evidence>
<dbReference type="InterPro" id="IPR043504">
    <property type="entry name" value="Peptidase_S1_PA_chymotrypsin"/>
</dbReference>
<dbReference type="Pfam" id="PF00089">
    <property type="entry name" value="Trypsin"/>
    <property type="match status" value="1"/>
</dbReference>
<keyword evidence="5" id="KW-0645">Protease</keyword>
<dbReference type="PANTHER" id="PTHR24253:SF35">
    <property type="entry name" value="THREONINE PROTEASE PRSS50-RELATED"/>
    <property type="match status" value="1"/>
</dbReference>
<dbReference type="InterPro" id="IPR009003">
    <property type="entry name" value="Peptidase_S1_PA"/>
</dbReference>
<keyword evidence="2" id="KW-1133">Transmembrane helix</keyword>
<dbReference type="SUPFAM" id="SSF50494">
    <property type="entry name" value="Trypsin-like serine proteases"/>
    <property type="match status" value="1"/>
</dbReference>
<proteinExistence type="predicted"/>
<feature type="transmembrane region" description="Helical" evidence="2">
    <location>
        <begin position="290"/>
        <end position="310"/>
    </location>
</feature>
<protein>
    <submittedName>
        <fullName evidence="5">Serine protease 46</fullName>
    </submittedName>
</protein>
<dbReference type="InterPro" id="IPR001254">
    <property type="entry name" value="Trypsin_dom"/>
</dbReference>
<dbReference type="InterPro" id="IPR001314">
    <property type="entry name" value="Peptidase_S1A"/>
</dbReference>
<gene>
    <name evidence="5" type="primary">PRSS46</name>
</gene>
<feature type="domain" description="Peptidase S1" evidence="3">
    <location>
        <begin position="44"/>
        <end position="278"/>
    </location>
</feature>
<evidence type="ECO:0000313" key="5">
    <source>
        <dbReference type="RefSeq" id="XP_008571875.1"/>
    </source>
</evidence>
<dbReference type="RefSeq" id="XP_008571875.1">
    <property type="nucleotide sequence ID" value="XM_008573653.1"/>
</dbReference>
<keyword evidence="4" id="KW-1185">Reference proteome</keyword>
<dbReference type="InterPro" id="IPR018114">
    <property type="entry name" value="TRYPSIN_HIS"/>
</dbReference>
<reference evidence="5" key="1">
    <citation type="submission" date="2025-08" db="UniProtKB">
        <authorList>
            <consortium name="RefSeq"/>
        </authorList>
    </citation>
    <scope>IDENTIFICATION</scope>
</reference>
<dbReference type="CDD" id="cd00190">
    <property type="entry name" value="Tryp_SPc"/>
    <property type="match status" value="1"/>
</dbReference>
<dbReference type="GO" id="GO:0008233">
    <property type="term" value="F:peptidase activity"/>
    <property type="evidence" value="ECO:0007669"/>
    <property type="project" value="UniProtKB-KW"/>
</dbReference>
<dbReference type="GO" id="GO:0006508">
    <property type="term" value="P:proteolysis"/>
    <property type="evidence" value="ECO:0007669"/>
    <property type="project" value="UniProtKB-KW"/>
</dbReference>
<name>A0ABM0QU34_GALVR</name>
<evidence type="ECO:0000313" key="4">
    <source>
        <dbReference type="Proteomes" id="UP000694923"/>
    </source>
</evidence>
<keyword evidence="1" id="KW-1015">Disulfide bond</keyword>
<dbReference type="GeneID" id="103591237"/>
<evidence type="ECO:0000259" key="3">
    <source>
        <dbReference type="PROSITE" id="PS50240"/>
    </source>
</evidence>
<dbReference type="Proteomes" id="UP000694923">
    <property type="component" value="Unplaced"/>
</dbReference>
<accession>A0ABM0QU34</accession>
<dbReference type="SMART" id="SM00020">
    <property type="entry name" value="Tryp_SPc"/>
    <property type="match status" value="1"/>
</dbReference>
<dbReference type="PROSITE" id="PS00134">
    <property type="entry name" value="TRYPSIN_HIS"/>
    <property type="match status" value="1"/>
</dbReference>
<dbReference type="PROSITE" id="PS50240">
    <property type="entry name" value="TRYPSIN_DOM"/>
    <property type="match status" value="1"/>
</dbReference>
<dbReference type="Gene3D" id="2.40.10.10">
    <property type="entry name" value="Trypsin-like serine proteases"/>
    <property type="match status" value="2"/>
</dbReference>